<comment type="similarity">
    <text evidence="1">In the N-terminal section; belongs to the glycosyltransferase 20 family.</text>
</comment>
<dbReference type="FunFam" id="3.30.70.1020:FF:000001">
    <property type="entry name" value="Alpha,alpha-trehalose-phosphate synthase [UDP-forming] 1"/>
    <property type="match status" value="1"/>
</dbReference>
<dbReference type="SUPFAM" id="SSF56784">
    <property type="entry name" value="HAD-like"/>
    <property type="match status" value="1"/>
</dbReference>
<dbReference type="CDD" id="cd03788">
    <property type="entry name" value="GT20_TPS"/>
    <property type="match status" value="1"/>
</dbReference>
<dbReference type="GeneID" id="123189016"/>
<reference evidence="7" key="1">
    <citation type="submission" date="2018-08" db="EMBL/GenBank/DDBJ databases">
        <authorList>
            <person name="Rossello M."/>
        </authorList>
    </citation>
    <scope>NUCLEOTIDE SEQUENCE [LARGE SCALE GENOMIC DNA]</scope>
    <source>
        <strain evidence="7">cv. Chinese Spring</strain>
    </source>
</reference>
<dbReference type="Gene3D" id="3.30.70.1020">
    <property type="entry name" value="Trehalose-6-phosphate phosphatase related protein, domain 2"/>
    <property type="match status" value="1"/>
</dbReference>
<feature type="region of interest" description="Disordered" evidence="6">
    <location>
        <begin position="61"/>
        <end position="126"/>
    </location>
</feature>
<dbReference type="STRING" id="4565.A0A3B5XUY7"/>
<evidence type="ECO:0000256" key="1">
    <source>
        <dbReference type="ARBA" id="ARBA00005409"/>
    </source>
</evidence>
<sequence length="929" mass="103063">MLHAPPPLEAAGSPVAHSRCLLRDLGGHGAVPADPSALYDADAATTRFLLERILRESGTARRLLTSSSSPRSSSTDAVDTDSKEPEDPADSAPGLVPVSGRADPTSVASSSGTPPATALNQPLESTEQVPASRLSALLGPNGRVLIVANRLPVTAKRHPVKKWEYPSSSGGLVSALQGIKDVQMMWVGWPGVSVPNETDQTVITEELFKRRCVPVFLDEELMDQYYSGYCNKILWPLFHYLGLPQEYKINKAKGIKSQFEAYTQANQMFAETVCKIYKEGDIIWCHDYHLMCLPKLLKQYNINMKVGWFLHTPFPSSEMYRALPNRAELLEAVLKADLVGFHAYDYARHFVSACISLLGLEGDLDSIQFDGRIVKVDAFPIGIDAQRFTKALEGPKVKEKITEFKKLFAGRKVILGVDRLDMIKGFLQKLLAFEKFLEKNEELDSGYKVVLLQIAVPTRSDVPEYRKLASQVHELVARVNGRFGTLKATPILHLDQTVDFDSLCALYAITDVALITSLRDGMNLVSYEYVACQESNKGVLILSEFAGAAQSLGAGSIIVNPWDIAEVADAIKCALDMPTEDREKHHRHNYELVSRHTAQDWAENYVCDLYNATSKAPLRAIHTTVLPIGEAAAQYGQSNNRLLILGFNATLTGQIELFEEGADIEPKLNPEFKQPLKTLCDNENTTVVVVSGYGKSILDKNFADYKLWLAAENGMFFRRPGEEWITTRYEQDEISWAGSVKKVFEYFTKRTPRSNFEQRESSLVWNYKYADVQFGRNQATDLLQHLGAYSLSNQSAVVVQGSRSIEVRPMGVTKGKAVGEIIRELDLRNIMATPIDYVLCIGHFLAKDEDIYTLPSFDVQPGAKRKGKGCQAEDCSSIKFDLNHKNYFSCTVGREHSVARYNLKGTSEVVSLLQDLAAAAAPGNMSHPP</sequence>
<feature type="compositionally biased region" description="Polar residues" evidence="6">
    <location>
        <begin position="106"/>
        <end position="126"/>
    </location>
</feature>
<dbReference type="InterPro" id="IPR012766">
    <property type="entry name" value="Trehalose_OtsA"/>
</dbReference>
<dbReference type="PaxDb" id="4565-Traes_1AS_DDFAE22D6.1"/>
<dbReference type="Pfam" id="PF02358">
    <property type="entry name" value="Trehalose_PPase"/>
    <property type="match status" value="1"/>
</dbReference>
<evidence type="ECO:0000256" key="5">
    <source>
        <dbReference type="ARBA" id="ARBA00022679"/>
    </source>
</evidence>
<accession>A0A3B5XUY7</accession>
<dbReference type="NCBIfam" id="NF011071">
    <property type="entry name" value="PRK14501.1"/>
    <property type="match status" value="1"/>
</dbReference>
<feature type="compositionally biased region" description="Low complexity" evidence="6">
    <location>
        <begin position="61"/>
        <end position="75"/>
    </location>
</feature>
<proteinExistence type="inferred from homology"/>
<organism evidence="7">
    <name type="scientific">Triticum aestivum</name>
    <name type="common">Wheat</name>
    <dbReference type="NCBI Taxonomy" id="4565"/>
    <lineage>
        <taxon>Eukaryota</taxon>
        <taxon>Viridiplantae</taxon>
        <taxon>Streptophyta</taxon>
        <taxon>Embryophyta</taxon>
        <taxon>Tracheophyta</taxon>
        <taxon>Spermatophyta</taxon>
        <taxon>Magnoliopsida</taxon>
        <taxon>Liliopsida</taxon>
        <taxon>Poales</taxon>
        <taxon>Poaceae</taxon>
        <taxon>BOP clade</taxon>
        <taxon>Pooideae</taxon>
        <taxon>Triticodae</taxon>
        <taxon>Triticeae</taxon>
        <taxon>Triticinae</taxon>
        <taxon>Triticum</taxon>
    </lineage>
</organism>
<dbReference type="PANTHER" id="PTHR10788">
    <property type="entry name" value="TREHALOSE-6-PHOSPHATE SYNTHASE"/>
    <property type="match status" value="1"/>
</dbReference>
<dbReference type="SUPFAM" id="SSF53756">
    <property type="entry name" value="UDP-Glycosyltransferase/glycogen phosphorylase"/>
    <property type="match status" value="1"/>
</dbReference>
<reference evidence="7" key="2">
    <citation type="submission" date="2018-10" db="UniProtKB">
        <authorList>
            <consortium name="EnsemblPlants"/>
        </authorList>
    </citation>
    <scope>IDENTIFICATION</scope>
</reference>
<dbReference type="FunFam" id="3.40.50.2000:FF:000039">
    <property type="entry name" value="alpha,alpha-trehalose-phosphate synthase [UDP-forming] 1-like"/>
    <property type="match status" value="1"/>
</dbReference>
<dbReference type="FunFam" id="3.40.50.2000:FF:000046">
    <property type="entry name" value="alpha,alpha-trehalose-phosphate synthase [UDP-forming] 1"/>
    <property type="match status" value="1"/>
</dbReference>
<dbReference type="InterPro" id="IPR036412">
    <property type="entry name" value="HAD-like_sf"/>
</dbReference>
<dbReference type="Gramene" id="TraesCS1A02G064800.3">
    <property type="protein sequence ID" value="TraesCS1A02G064800.3"/>
    <property type="gene ID" value="TraesCS1A02G064800"/>
</dbReference>
<protein>
    <recommendedName>
        <fullName evidence="3">alpha,alpha-trehalose-phosphate synthase (UDP-forming)</fullName>
        <ecNumber evidence="3">2.4.1.15</ecNumber>
    </recommendedName>
</protein>
<evidence type="ECO:0000256" key="4">
    <source>
        <dbReference type="ARBA" id="ARBA00022676"/>
    </source>
</evidence>
<evidence type="ECO:0000313" key="8">
    <source>
        <dbReference type="Proteomes" id="UP000019116"/>
    </source>
</evidence>
<dbReference type="FunFam" id="3.40.50.1000:FF:000052">
    <property type="entry name" value="Alpha,alpha-trehalose-phosphate synthase [UDP-forming] 6"/>
    <property type="match status" value="1"/>
</dbReference>
<dbReference type="GO" id="GO:0005992">
    <property type="term" value="P:trehalose biosynthetic process"/>
    <property type="evidence" value="ECO:0000318"/>
    <property type="project" value="GO_Central"/>
</dbReference>
<keyword evidence="8" id="KW-1185">Reference proteome</keyword>
<dbReference type="NCBIfam" id="TIGR02400">
    <property type="entry name" value="trehalose_OtsA"/>
    <property type="match status" value="1"/>
</dbReference>
<dbReference type="GO" id="GO:0003825">
    <property type="term" value="F:alpha,alpha-trehalose-phosphate synthase (UDP-forming) activity"/>
    <property type="evidence" value="ECO:0000318"/>
    <property type="project" value="GO_Central"/>
</dbReference>
<dbReference type="Gene3D" id="3.40.50.2000">
    <property type="entry name" value="Glycogen Phosphorylase B"/>
    <property type="match status" value="2"/>
</dbReference>
<dbReference type="InterPro" id="IPR003337">
    <property type="entry name" value="Trehalose_PPase"/>
</dbReference>
<dbReference type="SMR" id="A0A3B5XUY7"/>
<evidence type="ECO:0000256" key="2">
    <source>
        <dbReference type="ARBA" id="ARBA00006330"/>
    </source>
</evidence>
<dbReference type="InterPro" id="IPR023214">
    <property type="entry name" value="HAD_sf"/>
</dbReference>
<keyword evidence="4" id="KW-0328">Glycosyltransferase</keyword>
<dbReference type="Gene3D" id="3.40.50.1000">
    <property type="entry name" value="HAD superfamily/HAD-like"/>
    <property type="match status" value="1"/>
</dbReference>
<evidence type="ECO:0000256" key="6">
    <source>
        <dbReference type="SAM" id="MobiDB-lite"/>
    </source>
</evidence>
<dbReference type="Pfam" id="PF00982">
    <property type="entry name" value="Glyco_transf_20"/>
    <property type="match status" value="1"/>
</dbReference>
<dbReference type="Proteomes" id="UP000019116">
    <property type="component" value="Chromosome 1A"/>
</dbReference>
<dbReference type="PANTHER" id="PTHR10788:SF128">
    <property type="entry name" value="ALPHA,ALPHA-TREHALOSE-PHOSPHATE SYNTHASE (UDP-FORMING)"/>
    <property type="match status" value="1"/>
</dbReference>
<dbReference type="Gramene" id="TraesCS1A03G0158700.2">
    <property type="protein sequence ID" value="TraesCS1A03G0158700.2.CDS"/>
    <property type="gene ID" value="TraesCS1A03G0158700"/>
</dbReference>
<keyword evidence="5" id="KW-0808">Transferase</keyword>
<evidence type="ECO:0000256" key="3">
    <source>
        <dbReference type="ARBA" id="ARBA00012538"/>
    </source>
</evidence>
<dbReference type="OrthoDB" id="664783at2759"/>
<dbReference type="EC" id="2.4.1.15" evidence="3"/>
<dbReference type="InterPro" id="IPR001830">
    <property type="entry name" value="Glyco_trans_20"/>
</dbReference>
<comment type="similarity">
    <text evidence="2">In the C-terminal section; belongs to the trehalose phosphatase family.</text>
</comment>
<dbReference type="AlphaFoldDB" id="A0A3B5XUY7"/>
<gene>
    <name evidence="7" type="primary">LOC123189016</name>
</gene>
<evidence type="ECO:0000313" key="7">
    <source>
        <dbReference type="EnsemblPlants" id="TraesCS1A02G064800.3"/>
    </source>
</evidence>
<dbReference type="RefSeq" id="XP_044457281.1">
    <property type="nucleotide sequence ID" value="XM_044601346.1"/>
</dbReference>
<dbReference type="EnsemblPlants" id="TraesCS1A02G064800.3">
    <property type="protein sequence ID" value="TraesCS1A02G064800.3"/>
    <property type="gene ID" value="TraesCS1A02G064800"/>
</dbReference>
<name>A0A3B5XUY7_WHEAT</name>